<feature type="compositionally biased region" description="Polar residues" evidence="1">
    <location>
        <begin position="200"/>
        <end position="217"/>
    </location>
</feature>
<keyword evidence="3" id="KW-1185">Reference proteome</keyword>
<feature type="region of interest" description="Disordered" evidence="1">
    <location>
        <begin position="1"/>
        <end position="46"/>
    </location>
</feature>
<evidence type="ECO:0000313" key="2">
    <source>
        <dbReference type="EMBL" id="RXN16486.1"/>
    </source>
</evidence>
<sequence length="217" mass="23541">MTPERIRAGGTTRSGTGPYQSPLEQRNWSRTDKDYGPGLDPVQTLPSQTSGGCFQNLLEQIENITAQVLPLNNVTNILTVAFNASEKILESLSSAKPTELASYGNHMLKTSEKLISTLVKPTVTNDNVSFTLATVDASETGLGAVLTQKRRQGMEESREQGSEDPHGRAEGHQVEADETEDHRVKADRTEDHHGGANGAGDQQASQTYQETMAETET</sequence>
<proteinExistence type="predicted"/>
<organism evidence="2 3">
    <name type="scientific">Labeo rohita</name>
    <name type="common">Indian major carp</name>
    <name type="synonym">Cyprinus rohita</name>
    <dbReference type="NCBI Taxonomy" id="84645"/>
    <lineage>
        <taxon>Eukaryota</taxon>
        <taxon>Metazoa</taxon>
        <taxon>Chordata</taxon>
        <taxon>Craniata</taxon>
        <taxon>Vertebrata</taxon>
        <taxon>Euteleostomi</taxon>
        <taxon>Actinopterygii</taxon>
        <taxon>Neopterygii</taxon>
        <taxon>Teleostei</taxon>
        <taxon>Ostariophysi</taxon>
        <taxon>Cypriniformes</taxon>
        <taxon>Cyprinidae</taxon>
        <taxon>Labeoninae</taxon>
        <taxon>Labeonini</taxon>
        <taxon>Labeo</taxon>
    </lineage>
</organism>
<feature type="compositionally biased region" description="Basic and acidic residues" evidence="1">
    <location>
        <begin position="152"/>
        <end position="194"/>
    </location>
</feature>
<keyword evidence="2" id="KW-0675">Receptor</keyword>
<evidence type="ECO:0000256" key="1">
    <source>
        <dbReference type="SAM" id="MobiDB-lite"/>
    </source>
</evidence>
<dbReference type="STRING" id="84645.A0A498MBF1"/>
<evidence type="ECO:0000313" key="3">
    <source>
        <dbReference type="Proteomes" id="UP000290572"/>
    </source>
</evidence>
<dbReference type="AlphaFoldDB" id="A0A498MBF1"/>
<reference evidence="2 3" key="1">
    <citation type="submission" date="2018-03" db="EMBL/GenBank/DDBJ databases">
        <title>Draft genome sequence of Rohu Carp (Labeo rohita).</title>
        <authorList>
            <person name="Das P."/>
            <person name="Kushwaha B."/>
            <person name="Joshi C.G."/>
            <person name="Kumar D."/>
            <person name="Nagpure N.S."/>
            <person name="Sahoo L."/>
            <person name="Das S.P."/>
            <person name="Bit A."/>
            <person name="Patnaik S."/>
            <person name="Meher P.K."/>
            <person name="Jayasankar P."/>
            <person name="Koringa P.G."/>
            <person name="Patel N.V."/>
            <person name="Hinsu A.T."/>
            <person name="Kumar R."/>
            <person name="Pandey M."/>
            <person name="Agarwal S."/>
            <person name="Srivastava S."/>
            <person name="Singh M."/>
            <person name="Iquebal M.A."/>
            <person name="Jaiswal S."/>
            <person name="Angadi U.B."/>
            <person name="Kumar N."/>
            <person name="Raza M."/>
            <person name="Shah T.M."/>
            <person name="Rai A."/>
            <person name="Jena J.K."/>
        </authorList>
    </citation>
    <scope>NUCLEOTIDE SEQUENCE [LARGE SCALE GENOMIC DNA]</scope>
    <source>
        <strain evidence="2">DASCIFA01</strain>
        <tissue evidence="2">Testis</tissue>
    </source>
</reference>
<comment type="caution">
    <text evidence="2">The sequence shown here is derived from an EMBL/GenBank/DDBJ whole genome shotgun (WGS) entry which is preliminary data.</text>
</comment>
<protein>
    <submittedName>
        <fullName evidence="2">Adhesion G-coupled receptor E3-like protein</fullName>
    </submittedName>
</protein>
<gene>
    <name evidence="2" type="ORF">ROHU_008348</name>
</gene>
<dbReference type="Proteomes" id="UP000290572">
    <property type="component" value="Unassembled WGS sequence"/>
</dbReference>
<dbReference type="EMBL" id="QBIY01012787">
    <property type="protein sequence ID" value="RXN16486.1"/>
    <property type="molecule type" value="Genomic_DNA"/>
</dbReference>
<feature type="region of interest" description="Disordered" evidence="1">
    <location>
        <begin position="143"/>
        <end position="217"/>
    </location>
</feature>
<name>A0A498MBF1_LABRO</name>
<feature type="compositionally biased region" description="Polar residues" evidence="1">
    <location>
        <begin position="11"/>
        <end position="26"/>
    </location>
</feature>
<accession>A0A498MBF1</accession>